<reference evidence="3" key="1">
    <citation type="submission" date="2020-11" db="EMBL/GenBank/DDBJ databases">
        <title>Isolation and identification of active actinomycetes.</title>
        <authorList>
            <person name="Sun X."/>
        </authorList>
    </citation>
    <scope>NUCLEOTIDE SEQUENCE</scope>
    <source>
        <strain evidence="3">NEAU-A11</strain>
    </source>
</reference>
<proteinExistence type="predicted"/>
<evidence type="ECO:0000313" key="4">
    <source>
        <dbReference type="Proteomes" id="UP000598146"/>
    </source>
</evidence>
<dbReference type="Pfam" id="PF02517">
    <property type="entry name" value="Rce1-like"/>
    <property type="match status" value="1"/>
</dbReference>
<dbReference type="GO" id="GO:0080120">
    <property type="term" value="P:CAAX-box protein maturation"/>
    <property type="evidence" value="ECO:0007669"/>
    <property type="project" value="UniProtKB-ARBA"/>
</dbReference>
<keyword evidence="1" id="KW-0472">Membrane</keyword>
<accession>A0A931FWM6</accession>
<evidence type="ECO:0000256" key="1">
    <source>
        <dbReference type="SAM" id="Phobius"/>
    </source>
</evidence>
<keyword evidence="4" id="KW-1185">Reference proteome</keyword>
<keyword evidence="3" id="KW-0645">Protease</keyword>
<dbReference type="Proteomes" id="UP000598146">
    <property type="component" value="Unassembled WGS sequence"/>
</dbReference>
<organism evidence="3 4">
    <name type="scientific">Actinoplanes aureus</name>
    <dbReference type="NCBI Taxonomy" id="2792083"/>
    <lineage>
        <taxon>Bacteria</taxon>
        <taxon>Bacillati</taxon>
        <taxon>Actinomycetota</taxon>
        <taxon>Actinomycetes</taxon>
        <taxon>Micromonosporales</taxon>
        <taxon>Micromonosporaceae</taxon>
        <taxon>Actinoplanes</taxon>
    </lineage>
</organism>
<keyword evidence="1" id="KW-1133">Transmembrane helix</keyword>
<gene>
    <name evidence="3" type="ORF">I4J89_14190</name>
</gene>
<dbReference type="EMBL" id="JADQTO010000006">
    <property type="protein sequence ID" value="MBG0562603.1"/>
    <property type="molecule type" value="Genomic_DNA"/>
</dbReference>
<feature type="domain" description="CAAX prenyl protease 2/Lysostaphin resistance protein A-like" evidence="2">
    <location>
        <begin position="93"/>
        <end position="186"/>
    </location>
</feature>
<evidence type="ECO:0000313" key="3">
    <source>
        <dbReference type="EMBL" id="MBG0562603.1"/>
    </source>
</evidence>
<sequence length="214" mass="22308">MIALSIGFLLLVRIWNYTGPRWAQPITGPLAAALLVLLVLLSGLTPAEAGLTLSGSGYALSGVTAIAAGYGLALLIRPARRALAAADHPRPVFTAFVGVPLATVTFEEVAFRGVLWGLIARDHGPIWATGVTAVLFGLWHLSPQSDVRENLGTVAFTTLAGIALGELRHVTGGLLAPFAVHWAANGLGILVSARVSGIPRDQAGRSGRPEEKGR</sequence>
<name>A0A931FWM6_9ACTN</name>
<comment type="caution">
    <text evidence="3">The sequence shown here is derived from an EMBL/GenBank/DDBJ whole genome shotgun (WGS) entry which is preliminary data.</text>
</comment>
<keyword evidence="3" id="KW-0378">Hydrolase</keyword>
<dbReference type="RefSeq" id="WP_196414415.1">
    <property type="nucleotide sequence ID" value="NZ_JADQTO010000006.1"/>
</dbReference>
<keyword evidence="1" id="KW-0812">Transmembrane</keyword>
<feature type="transmembrane region" description="Helical" evidence="1">
    <location>
        <begin position="57"/>
        <end position="76"/>
    </location>
</feature>
<dbReference type="GO" id="GO:0004175">
    <property type="term" value="F:endopeptidase activity"/>
    <property type="evidence" value="ECO:0007669"/>
    <property type="project" value="UniProtKB-ARBA"/>
</dbReference>
<dbReference type="GO" id="GO:0008237">
    <property type="term" value="F:metallopeptidase activity"/>
    <property type="evidence" value="ECO:0007669"/>
    <property type="project" value="UniProtKB-KW"/>
</dbReference>
<dbReference type="InterPro" id="IPR003675">
    <property type="entry name" value="Rce1/LyrA-like_dom"/>
</dbReference>
<protein>
    <submittedName>
        <fullName evidence="3">CPBP family intramembrane metalloprotease</fullName>
    </submittedName>
</protein>
<dbReference type="AlphaFoldDB" id="A0A931FWM6"/>
<keyword evidence="3" id="KW-0482">Metalloprotease</keyword>
<evidence type="ECO:0000259" key="2">
    <source>
        <dbReference type="Pfam" id="PF02517"/>
    </source>
</evidence>
<feature type="transmembrane region" description="Helical" evidence="1">
    <location>
        <begin position="26"/>
        <end position="45"/>
    </location>
</feature>